<dbReference type="InterPro" id="IPR036291">
    <property type="entry name" value="NAD(P)-bd_dom_sf"/>
</dbReference>
<dbReference type="CDD" id="cd05233">
    <property type="entry name" value="SDR_c"/>
    <property type="match status" value="1"/>
</dbReference>
<dbReference type="InterPro" id="IPR002347">
    <property type="entry name" value="SDR_fam"/>
</dbReference>
<keyword evidence="2" id="KW-0560">Oxidoreductase</keyword>
<dbReference type="EMBL" id="BBSA01000009">
    <property type="protein sequence ID" value="GAM63616.1"/>
    <property type="molecule type" value="Genomic_DNA"/>
</dbReference>
<organism evidence="3 4">
    <name type="scientific">Vibrio ishigakensis</name>
    <dbReference type="NCBI Taxonomy" id="1481914"/>
    <lineage>
        <taxon>Bacteria</taxon>
        <taxon>Pseudomonadati</taxon>
        <taxon>Pseudomonadota</taxon>
        <taxon>Gammaproteobacteria</taxon>
        <taxon>Vibrionales</taxon>
        <taxon>Vibrionaceae</taxon>
        <taxon>Vibrio</taxon>
    </lineage>
</organism>
<dbReference type="InterPro" id="IPR020904">
    <property type="entry name" value="Sc_DH/Rdtase_CS"/>
</dbReference>
<dbReference type="Proteomes" id="UP000031670">
    <property type="component" value="Unassembled WGS sequence"/>
</dbReference>
<dbReference type="PROSITE" id="PS00061">
    <property type="entry name" value="ADH_SHORT"/>
    <property type="match status" value="1"/>
</dbReference>
<comment type="caution">
    <text evidence="3">The sequence shown here is derived from an EMBL/GenBank/DDBJ whole genome shotgun (WGS) entry which is preliminary data.</text>
</comment>
<reference evidence="3 4" key="2">
    <citation type="submission" date="2015-01" db="EMBL/GenBank/DDBJ databases">
        <authorList>
            <consortium name="NBRP consortium"/>
            <person name="Sawabe T."/>
            <person name="Meirelles P."/>
            <person name="Feng G."/>
            <person name="Sayaka M."/>
            <person name="Hattori M."/>
            <person name="Ohkuma M."/>
        </authorList>
    </citation>
    <scope>NUCLEOTIDE SEQUENCE [LARGE SCALE GENOMIC DNA]</scope>
    <source>
        <strain evidence="3 4">JCM19232</strain>
    </source>
</reference>
<proteinExistence type="inferred from homology"/>
<name>A0A0B8PB51_9VIBR</name>
<evidence type="ECO:0000313" key="3">
    <source>
        <dbReference type="EMBL" id="GAM63616.1"/>
    </source>
</evidence>
<dbReference type="InterPro" id="IPR051122">
    <property type="entry name" value="SDR_DHRS6-like"/>
</dbReference>
<dbReference type="SUPFAM" id="SSF51735">
    <property type="entry name" value="NAD(P)-binding Rossmann-fold domains"/>
    <property type="match status" value="1"/>
</dbReference>
<evidence type="ECO:0000256" key="2">
    <source>
        <dbReference type="ARBA" id="ARBA00023002"/>
    </source>
</evidence>
<dbReference type="PRINTS" id="PR00081">
    <property type="entry name" value="GDHRDH"/>
</dbReference>
<dbReference type="PANTHER" id="PTHR43477:SF1">
    <property type="entry name" value="DIHYDROANTICAPSIN 7-DEHYDROGENASE"/>
    <property type="match status" value="1"/>
</dbReference>
<protein>
    <submittedName>
        <fullName evidence="3">3-oxoacyl-(Acyl-carrier protein) reductase</fullName>
    </submittedName>
</protein>
<evidence type="ECO:0000256" key="1">
    <source>
        <dbReference type="ARBA" id="ARBA00006484"/>
    </source>
</evidence>
<sequence>MELNLANKNVVITGGSNGIGAEIVRTFAQEGANVWFCARNQQRIDKMCSSLGEKIQGQSVDILDTDAFNRWIDSIPKIDIFVANVSPISDDWSEMVETDILGTQKSIELVIPKLLQSRSAAITYIGSKASSVTVAGANAYGAGKAAMAHYMKSLSLAYASTIRVNTVSPGDTYVEDGFWGKFKRENPQDFKQVIQRNPLGRLAKPEEVARVVTFISSPAASFVSGANWYVDGTSTNHIQY</sequence>
<reference evidence="3 4" key="1">
    <citation type="submission" date="2015-01" db="EMBL/GenBank/DDBJ databases">
        <title>Vibrio sp. C5 JCM 19232 whole genome shotgun sequence.</title>
        <authorList>
            <person name="Sawabe T."/>
            <person name="Meirelles P."/>
            <person name="Feng G."/>
            <person name="Sayaka M."/>
            <person name="Hattori M."/>
            <person name="Ohkuma M."/>
        </authorList>
    </citation>
    <scope>NUCLEOTIDE SEQUENCE [LARGE SCALE GENOMIC DNA]</scope>
    <source>
        <strain evidence="3 4">JCM19232</strain>
    </source>
</reference>
<comment type="similarity">
    <text evidence="1">Belongs to the short-chain dehydrogenases/reductases (SDR) family.</text>
</comment>
<gene>
    <name evidence="3" type="ORF">JCM19232_2596</name>
</gene>
<accession>A0A0B8PB51</accession>
<dbReference type="PANTHER" id="PTHR43477">
    <property type="entry name" value="DIHYDROANTICAPSIN 7-DEHYDROGENASE"/>
    <property type="match status" value="1"/>
</dbReference>
<dbReference type="GO" id="GO:0016491">
    <property type="term" value="F:oxidoreductase activity"/>
    <property type="evidence" value="ECO:0007669"/>
    <property type="project" value="UniProtKB-KW"/>
</dbReference>
<evidence type="ECO:0000313" key="4">
    <source>
        <dbReference type="Proteomes" id="UP000031670"/>
    </source>
</evidence>
<dbReference type="Gene3D" id="3.40.50.720">
    <property type="entry name" value="NAD(P)-binding Rossmann-like Domain"/>
    <property type="match status" value="1"/>
</dbReference>
<dbReference type="Pfam" id="PF13561">
    <property type="entry name" value="adh_short_C2"/>
    <property type="match status" value="1"/>
</dbReference>
<dbReference type="AlphaFoldDB" id="A0A0B8PB51"/>